<dbReference type="InterPro" id="IPR012337">
    <property type="entry name" value="RNaseH-like_sf"/>
</dbReference>
<dbReference type="EMBL" id="JANJYI010000005">
    <property type="protein sequence ID" value="KAK2650141.1"/>
    <property type="molecule type" value="Genomic_DNA"/>
</dbReference>
<dbReference type="PANTHER" id="PTHR32166:SF74">
    <property type="entry name" value="OS05G0256350 PROTEIN"/>
    <property type="match status" value="1"/>
</dbReference>
<protein>
    <recommendedName>
        <fullName evidence="1">DUF659 domain-containing protein</fullName>
    </recommendedName>
</protein>
<dbReference type="AlphaFoldDB" id="A0AAD9U8Z6"/>
<dbReference type="Proteomes" id="UP001280121">
    <property type="component" value="Unassembled WGS sequence"/>
</dbReference>
<dbReference type="SUPFAM" id="SSF53098">
    <property type="entry name" value="Ribonuclease H-like"/>
    <property type="match status" value="1"/>
</dbReference>
<comment type="caution">
    <text evidence="2">The sequence shown here is derived from an EMBL/GenBank/DDBJ whole genome shotgun (WGS) entry which is preliminary data.</text>
</comment>
<evidence type="ECO:0000313" key="2">
    <source>
        <dbReference type="EMBL" id="KAK2650141.1"/>
    </source>
</evidence>
<feature type="domain" description="DUF659" evidence="1">
    <location>
        <begin position="11"/>
        <end position="76"/>
    </location>
</feature>
<evidence type="ECO:0000259" key="1">
    <source>
        <dbReference type="Pfam" id="PF04937"/>
    </source>
</evidence>
<dbReference type="Pfam" id="PF04937">
    <property type="entry name" value="DUF659"/>
    <property type="match status" value="1"/>
</dbReference>
<accession>A0AAD9U8Z6</accession>
<dbReference type="InterPro" id="IPR007021">
    <property type="entry name" value="DUF659"/>
</dbReference>
<keyword evidence="3" id="KW-1185">Reference proteome</keyword>
<proteinExistence type="predicted"/>
<dbReference type="PANTHER" id="PTHR32166">
    <property type="entry name" value="OSJNBA0013A04.12 PROTEIN"/>
    <property type="match status" value="1"/>
</dbReference>
<organism evidence="2 3">
    <name type="scientific">Dipteronia dyeriana</name>
    <dbReference type="NCBI Taxonomy" id="168575"/>
    <lineage>
        <taxon>Eukaryota</taxon>
        <taxon>Viridiplantae</taxon>
        <taxon>Streptophyta</taxon>
        <taxon>Embryophyta</taxon>
        <taxon>Tracheophyta</taxon>
        <taxon>Spermatophyta</taxon>
        <taxon>Magnoliopsida</taxon>
        <taxon>eudicotyledons</taxon>
        <taxon>Gunneridae</taxon>
        <taxon>Pentapetalae</taxon>
        <taxon>rosids</taxon>
        <taxon>malvids</taxon>
        <taxon>Sapindales</taxon>
        <taxon>Sapindaceae</taxon>
        <taxon>Hippocastanoideae</taxon>
        <taxon>Acereae</taxon>
        <taxon>Dipteronia</taxon>
    </lineage>
</organism>
<gene>
    <name evidence="2" type="ORF">Ddye_017630</name>
</gene>
<evidence type="ECO:0000313" key="3">
    <source>
        <dbReference type="Proteomes" id="UP001280121"/>
    </source>
</evidence>
<reference evidence="2" key="1">
    <citation type="journal article" date="2023" name="Plant J.">
        <title>Genome sequences and population genomics provide insights into the demographic history, inbreeding, and mutation load of two 'living fossil' tree species of Dipteronia.</title>
        <authorList>
            <person name="Feng Y."/>
            <person name="Comes H.P."/>
            <person name="Chen J."/>
            <person name="Zhu S."/>
            <person name="Lu R."/>
            <person name="Zhang X."/>
            <person name="Li P."/>
            <person name="Qiu J."/>
            <person name="Olsen K.M."/>
            <person name="Qiu Y."/>
        </authorList>
    </citation>
    <scope>NUCLEOTIDE SEQUENCE</scope>
    <source>
        <strain evidence="2">KIB01</strain>
    </source>
</reference>
<name>A0AAD9U8Z6_9ROSI</name>
<sequence length="185" mass="21423">MRSIMNLRVNCKEGIKQIGPDNVVQVVSDNVANNMAATRLLKEKMPHIFWTLCASHTINLMLESIGKLPKLQKYLDLDKSFTIFVYAYPKTLSLLRIFTRKRDIVRPRVTRFVSAFLTLQSLVDKKDKLRTMFTINDWETCRWSKSLKGKTTYSTVKSLSFWKGVNLCLRVFAPLVKVFRLVDGD</sequence>